<comment type="caution">
    <text evidence="1">The sequence shown here is derived from an EMBL/GenBank/DDBJ whole genome shotgun (WGS) entry which is preliminary data.</text>
</comment>
<evidence type="ECO:0000313" key="2">
    <source>
        <dbReference type="Proteomes" id="UP001060085"/>
    </source>
</evidence>
<sequence length="124" mass="13520">MIATPETYSEEEGLPVQDLVPKSIDDHQHYVEEKSEDRGKDAQTDPANDQEQHGTNHSRETPKVDIHLLEELSGSFLKCLQESINAAKNCAAGSGDPATAPLLAIIHSHLTKTSPPHDSDRSAQ</sequence>
<dbReference type="Proteomes" id="UP001060085">
    <property type="component" value="Linkage Group LG05"/>
</dbReference>
<accession>A0ACC0AQ07</accession>
<gene>
    <name evidence="1" type="ORF">M9H77_21572</name>
</gene>
<keyword evidence="2" id="KW-1185">Reference proteome</keyword>
<proteinExistence type="predicted"/>
<dbReference type="EMBL" id="CM044705">
    <property type="protein sequence ID" value="KAI5662249.1"/>
    <property type="molecule type" value="Genomic_DNA"/>
</dbReference>
<protein>
    <submittedName>
        <fullName evidence="1">Uncharacterized protein</fullName>
    </submittedName>
</protein>
<evidence type="ECO:0000313" key="1">
    <source>
        <dbReference type="EMBL" id="KAI5662249.1"/>
    </source>
</evidence>
<reference evidence="2" key="1">
    <citation type="journal article" date="2023" name="Nat. Plants">
        <title>Single-cell RNA sequencing provides a high-resolution roadmap for understanding the multicellular compartmentation of specialized metabolism.</title>
        <authorList>
            <person name="Sun S."/>
            <person name="Shen X."/>
            <person name="Li Y."/>
            <person name="Li Y."/>
            <person name="Wang S."/>
            <person name="Li R."/>
            <person name="Zhang H."/>
            <person name="Shen G."/>
            <person name="Guo B."/>
            <person name="Wei J."/>
            <person name="Xu J."/>
            <person name="St-Pierre B."/>
            <person name="Chen S."/>
            <person name="Sun C."/>
        </authorList>
    </citation>
    <scope>NUCLEOTIDE SEQUENCE [LARGE SCALE GENOMIC DNA]</scope>
</reference>
<name>A0ACC0AQ07_CATRO</name>
<organism evidence="1 2">
    <name type="scientific">Catharanthus roseus</name>
    <name type="common">Madagascar periwinkle</name>
    <name type="synonym">Vinca rosea</name>
    <dbReference type="NCBI Taxonomy" id="4058"/>
    <lineage>
        <taxon>Eukaryota</taxon>
        <taxon>Viridiplantae</taxon>
        <taxon>Streptophyta</taxon>
        <taxon>Embryophyta</taxon>
        <taxon>Tracheophyta</taxon>
        <taxon>Spermatophyta</taxon>
        <taxon>Magnoliopsida</taxon>
        <taxon>eudicotyledons</taxon>
        <taxon>Gunneridae</taxon>
        <taxon>Pentapetalae</taxon>
        <taxon>asterids</taxon>
        <taxon>lamiids</taxon>
        <taxon>Gentianales</taxon>
        <taxon>Apocynaceae</taxon>
        <taxon>Rauvolfioideae</taxon>
        <taxon>Vinceae</taxon>
        <taxon>Catharanthinae</taxon>
        <taxon>Catharanthus</taxon>
    </lineage>
</organism>